<evidence type="ECO:0000259" key="4">
    <source>
        <dbReference type="Pfam" id="PF00251"/>
    </source>
</evidence>
<evidence type="ECO:0000256" key="2">
    <source>
        <dbReference type="ARBA" id="ARBA00022801"/>
    </source>
</evidence>
<feature type="non-terminal residue" evidence="5">
    <location>
        <position position="1"/>
    </location>
</feature>
<accession>A0A699YME2</accession>
<dbReference type="Proteomes" id="UP000485058">
    <property type="component" value="Unassembled WGS sequence"/>
</dbReference>
<organism evidence="5 6">
    <name type="scientific">Haematococcus lacustris</name>
    <name type="common">Green alga</name>
    <name type="synonym">Haematococcus pluvialis</name>
    <dbReference type="NCBI Taxonomy" id="44745"/>
    <lineage>
        <taxon>Eukaryota</taxon>
        <taxon>Viridiplantae</taxon>
        <taxon>Chlorophyta</taxon>
        <taxon>core chlorophytes</taxon>
        <taxon>Chlorophyceae</taxon>
        <taxon>CS clade</taxon>
        <taxon>Chlamydomonadales</taxon>
        <taxon>Haematococcaceae</taxon>
        <taxon>Haematococcus</taxon>
    </lineage>
</organism>
<comment type="caution">
    <text evidence="5">The sequence shown here is derived from an EMBL/GenBank/DDBJ whole genome shotgun (WGS) entry which is preliminary data.</text>
</comment>
<proteinExistence type="inferred from homology"/>
<dbReference type="Gene3D" id="2.115.10.20">
    <property type="entry name" value="Glycosyl hydrolase domain, family 43"/>
    <property type="match status" value="1"/>
</dbReference>
<evidence type="ECO:0000313" key="5">
    <source>
        <dbReference type="EMBL" id="GFH11273.1"/>
    </source>
</evidence>
<dbReference type="PANTHER" id="PTHR31953">
    <property type="entry name" value="BETA-FRUCTOFURANOSIDASE, INSOLUBLE ISOENZYME CWINV1-RELATED"/>
    <property type="match status" value="1"/>
</dbReference>
<feature type="non-terminal residue" evidence="5">
    <location>
        <position position="455"/>
    </location>
</feature>
<dbReference type="SUPFAM" id="SSF75005">
    <property type="entry name" value="Arabinanase/levansucrase/invertase"/>
    <property type="match status" value="1"/>
</dbReference>
<keyword evidence="3" id="KW-0326">Glycosidase</keyword>
<dbReference type="InterPro" id="IPR050551">
    <property type="entry name" value="Fructan_Metab_Enzymes"/>
</dbReference>
<dbReference type="AlphaFoldDB" id="A0A699YME2"/>
<feature type="domain" description="Glycosyl hydrolase family 32 N-terminal" evidence="4">
    <location>
        <begin position="6"/>
        <end position="176"/>
    </location>
</feature>
<evidence type="ECO:0000256" key="3">
    <source>
        <dbReference type="ARBA" id="ARBA00023295"/>
    </source>
</evidence>
<reference evidence="5 6" key="1">
    <citation type="submission" date="2020-02" db="EMBL/GenBank/DDBJ databases">
        <title>Draft genome sequence of Haematococcus lacustris strain NIES-144.</title>
        <authorList>
            <person name="Morimoto D."/>
            <person name="Nakagawa S."/>
            <person name="Yoshida T."/>
            <person name="Sawayama S."/>
        </authorList>
    </citation>
    <scope>NUCLEOTIDE SEQUENCE [LARGE SCALE GENOMIC DNA]</scope>
    <source>
        <strain evidence="5 6">NIES-144</strain>
    </source>
</reference>
<comment type="similarity">
    <text evidence="1">Belongs to the glycosyl hydrolase 32 family.</text>
</comment>
<dbReference type="InterPro" id="IPR023296">
    <property type="entry name" value="Glyco_hydro_beta-prop_sf"/>
</dbReference>
<dbReference type="Pfam" id="PF00251">
    <property type="entry name" value="Glyco_hydro_32N"/>
    <property type="match status" value="1"/>
</dbReference>
<evidence type="ECO:0000313" key="6">
    <source>
        <dbReference type="Proteomes" id="UP000485058"/>
    </source>
</evidence>
<evidence type="ECO:0000256" key="1">
    <source>
        <dbReference type="ARBA" id="ARBA00009902"/>
    </source>
</evidence>
<keyword evidence="6" id="KW-1185">Reference proteome</keyword>
<sequence length="455" mass="49279">DPLLRQWVKGTAPLLALPPSGSLTGWRDPFLIGRPDDGIHKKWTMLVGAGHAAPISAGTALVYTSDHPTSGWEYSGELCRGNGSHGSMWECPLLAAIPSRPTLAATHMGAELSLTSKDLEWSKALTLAPPTTETKTPAKHAFIICPGPFPLDLGGATLYAPNLLTNDPLGRVVLWGRLWQEPLPAMSKLREEVGSGSLASWQADKINLTPNQPHALPPHLCHQSHLELEVTFDPPSCPVRKGRVAKSGLMLYPVPTDNQDSGETNVPIGEASGRHGAVSAAAVILIQYPALTPLCAGKFSCLKERCWHGGIVLHASLIRMDVHAVWCMHKFVQHLVNTKGLCRKVRQTVWAYPCDPSALVSSTSASHFQWPCRLPGWSAAASKRAGCDGPGLQWYNKKEFPPSVVMQKAMDSKFKDTWDFQYGSDGLVSAHCKACPREDGDGRDASNMSQTTTFP</sequence>
<protein>
    <recommendedName>
        <fullName evidence="4">Glycosyl hydrolase family 32 N-terminal domain-containing protein</fullName>
    </recommendedName>
</protein>
<dbReference type="GO" id="GO:0016798">
    <property type="term" value="F:hydrolase activity, acting on glycosyl bonds"/>
    <property type="evidence" value="ECO:0007669"/>
    <property type="project" value="UniProtKB-KW"/>
</dbReference>
<dbReference type="InterPro" id="IPR013148">
    <property type="entry name" value="Glyco_hydro_32_N"/>
</dbReference>
<keyword evidence="2" id="KW-0378">Hydrolase</keyword>
<dbReference type="EMBL" id="BLLF01000389">
    <property type="protein sequence ID" value="GFH11273.1"/>
    <property type="molecule type" value="Genomic_DNA"/>
</dbReference>
<gene>
    <name evidence="5" type="ORF">HaLaN_06748</name>
</gene>
<name>A0A699YME2_HAELA</name>